<keyword evidence="1" id="KW-0175">Coiled coil</keyword>
<organism evidence="5 6">
    <name type="scientific">Aequitasia blattaphilus</name>
    <dbReference type="NCBI Taxonomy" id="2949332"/>
    <lineage>
        <taxon>Bacteria</taxon>
        <taxon>Bacillati</taxon>
        <taxon>Bacillota</taxon>
        <taxon>Clostridia</taxon>
        <taxon>Lachnospirales</taxon>
        <taxon>Lachnospiraceae</taxon>
        <taxon>Aequitasia</taxon>
    </lineage>
</organism>
<dbReference type="RefSeq" id="WP_262066382.1">
    <property type="nucleotide sequence ID" value="NZ_JAMXOD010000012.1"/>
</dbReference>
<evidence type="ECO:0000259" key="4">
    <source>
        <dbReference type="Pfam" id="PF20155"/>
    </source>
</evidence>
<accession>A0ABT1E9U8</accession>
<keyword evidence="3" id="KW-1133">Transmembrane helix</keyword>
<dbReference type="Proteomes" id="UP001523566">
    <property type="component" value="Unassembled WGS sequence"/>
</dbReference>
<keyword evidence="3" id="KW-0472">Membrane</keyword>
<protein>
    <submittedName>
        <fullName evidence="5">Tape measure protein</fullName>
    </submittedName>
</protein>
<feature type="domain" description="Tape measure protein N-terminal" evidence="4">
    <location>
        <begin position="68"/>
        <end position="258"/>
    </location>
</feature>
<feature type="transmembrane region" description="Helical" evidence="3">
    <location>
        <begin position="1015"/>
        <end position="1035"/>
    </location>
</feature>
<feature type="compositionally biased region" description="Polar residues" evidence="2">
    <location>
        <begin position="459"/>
        <end position="472"/>
    </location>
</feature>
<dbReference type="Pfam" id="PF20155">
    <property type="entry name" value="TMP_3"/>
    <property type="match status" value="1"/>
</dbReference>
<keyword evidence="6" id="KW-1185">Reference proteome</keyword>
<proteinExistence type="predicted"/>
<gene>
    <name evidence="5" type="ORF">NK125_09240</name>
</gene>
<comment type="caution">
    <text evidence="5">The sequence shown here is derived from an EMBL/GenBank/DDBJ whole genome shotgun (WGS) entry which is preliminary data.</text>
</comment>
<evidence type="ECO:0000256" key="3">
    <source>
        <dbReference type="SAM" id="Phobius"/>
    </source>
</evidence>
<feature type="region of interest" description="Disordered" evidence="2">
    <location>
        <begin position="459"/>
        <end position="482"/>
    </location>
</feature>
<reference evidence="5 6" key="1">
    <citation type="journal article" date="2022" name="Genome Biol. Evol.">
        <title>Host diet, physiology and behaviors set the stage for Lachnospiraceae cladogenesis.</title>
        <authorList>
            <person name="Vera-Ponce De Leon A."/>
            <person name="Schneider M."/>
            <person name="Jahnes B.C."/>
            <person name="Sadowski V."/>
            <person name="Camuy-Velez L.A."/>
            <person name="Duan J."/>
            <person name="Sabree Z.L."/>
        </authorList>
    </citation>
    <scope>NUCLEOTIDE SEQUENCE [LARGE SCALE GENOMIC DNA]</scope>
    <source>
        <strain evidence="5 6">PAL113</strain>
    </source>
</reference>
<evidence type="ECO:0000256" key="1">
    <source>
        <dbReference type="SAM" id="Coils"/>
    </source>
</evidence>
<dbReference type="InterPro" id="IPR013491">
    <property type="entry name" value="Tape_meas_N"/>
</dbReference>
<keyword evidence="3" id="KW-0812">Transmembrane</keyword>
<evidence type="ECO:0000313" key="6">
    <source>
        <dbReference type="Proteomes" id="UP001523566"/>
    </source>
</evidence>
<name>A0ABT1E9U8_9FIRM</name>
<feature type="coiled-coil region" evidence="1">
    <location>
        <begin position="559"/>
        <end position="596"/>
    </location>
</feature>
<dbReference type="NCBIfam" id="TIGR02675">
    <property type="entry name" value="tape_meas_nterm"/>
    <property type="match status" value="1"/>
</dbReference>
<evidence type="ECO:0000313" key="5">
    <source>
        <dbReference type="EMBL" id="MCP1102597.1"/>
    </source>
</evidence>
<sequence length="1272" mass="134872">MADGKVKIVINVDDKDASRSVNEISNSFNGLDGSAQKANSGIKTMTVSLLAAKAAAKGLEILKSSLDGAISRFDTMNRFPKMMQNLGYSALDAKNAINKLSDGIDGLPTSLDEVVASAQNLALITGDLESATDTTIALNNAFLASGASSVDASRGLTQYVQMLSSGKVDMQSWKTLLETMPYALTKVAESFGFVGESAKNDLYAALRDGEITFSDFNAKLVELNEGMGGFAELARVNSEGIATSFKNIKTAVTKGVTDVITAFDKMVTTMTGKNIAQNLNSLKGTINDVFKGVAKSVEFAGKAFVALTPAIKGATAGLIAFKAAMTIDSVVRKVSTALEIANSALMTADLVTGSYTVVLSSRAAAQAAATKATERDTAMQLANNGVITTKTLLIGVLTGQIGIVTAATSLWNDVMLANPAIATAAALAVLVGGVMALDKVIMSNNDNLRKMREEHEELISSSNELLKSTESNQKARKEQLSDIDNESQAYNKLASQVVSLAKDVKNGSGSLEELQSVINTLNSSVDGLNLAYDSVSGTLNKTEGEIRAQISAWKDLAEAQAAQEMLVEATKEQIAIENQLNEVKEKTKGISKEEKEGILEYSKIRQLYSQQQVDAVEKESELQEAYRKSGDEIELLTGRMESSLVEQQQTTDATTGQMVSSYDKLSDGAKSAVDDITSAYQDLYTQSSDMFDQISIKSAQSMDEMIQNLQFNQQAMLDWSTNIQTLAQRAADLGLDQGFVQRMRELGPEYAQHVATMVGATDEELSTLSNQFSLAGDHADVALKEKIGGIDLAPEIEAMAKTIPETLASTVAAADFSGIGQGVSEKVATSVTENQEAVDTAGTEMVQGFETAATTAVESSEIGTTVATGITEKVQTSMAESQESMKMLGTTMVTTILGAIVEAIGIANFAIVGTQVTQKINEGFTESTGFEGVGTTVVQKITTDINTAVAAADYSAMGMSVMTQVVQAVNLAMATADFSLTGQNIVIGINNGVLSQQGILTGTIQSMMSMINMSFQVGLANINMVSAMAFTMFVATTRTNMAQANAATNSGMQTMQTTFRVGFATSTAVANSGMNSFRNAVSNGMNASVSATRSGCGSMTSIVSSLESAFYSYGLNAGYGLARGISAGGDAAIAAAQSIADRVKATIQAAMDIHSPSRWMRDFIAKNMMLGWADGFDKYAKYPELALAGVAENVVLPALNAEKLLGNRVSAMVGTNTTNNYYNRQNNESPQYIVVENVLEMNDEVVGRNTATIVKQTNDRRDYIRKKVRGEA</sequence>
<dbReference type="EMBL" id="JAMZFW010000012">
    <property type="protein sequence ID" value="MCP1102597.1"/>
    <property type="molecule type" value="Genomic_DNA"/>
</dbReference>
<evidence type="ECO:0000256" key="2">
    <source>
        <dbReference type="SAM" id="MobiDB-lite"/>
    </source>
</evidence>